<sequence length="152" mass="17305">MYGSERISRRKLLVAGATASAATVAGCLNNDNDDNDVDLEEWEDIDEFYFEGVVEHWTGIEPDVIEDEENPTLHLIEGQEYDFRWVNGDGVTHNLEIWDEDDEIIDNYQSDDVGEEGEETTLEGVAATEEMVTYVCQYHRTTQVGDLEVHNE</sequence>
<dbReference type="AlphaFoldDB" id="A0AAP2Z5V4"/>
<keyword evidence="2" id="KW-1185">Reference proteome</keyword>
<comment type="caution">
    <text evidence="1">The sequence shown here is derived from an EMBL/GenBank/DDBJ whole genome shotgun (WGS) entry which is preliminary data.</text>
</comment>
<reference evidence="1 2" key="1">
    <citation type="submission" date="2022-09" db="EMBL/GenBank/DDBJ databases">
        <title>Enrichment on poylsaccharides allowed isolation of novel metabolic and taxonomic groups of Haloarchaea.</title>
        <authorList>
            <person name="Sorokin D.Y."/>
            <person name="Elcheninov A.G."/>
            <person name="Khizhniak T.V."/>
            <person name="Kolganova T.V."/>
            <person name="Kublanov I.V."/>
        </authorList>
    </citation>
    <scope>NUCLEOTIDE SEQUENCE [LARGE SCALE GENOMIC DNA]</scope>
    <source>
        <strain evidence="1 2">AArc-curdl1</strain>
    </source>
</reference>
<accession>A0AAP2Z5V4</accession>
<dbReference type="Proteomes" id="UP001321047">
    <property type="component" value="Unassembled WGS sequence"/>
</dbReference>
<evidence type="ECO:0000313" key="2">
    <source>
        <dbReference type="Proteomes" id="UP001321047"/>
    </source>
</evidence>
<dbReference type="EMBL" id="JAOPJZ010000002">
    <property type="protein sequence ID" value="MCU4751292.1"/>
    <property type="molecule type" value="Genomic_DNA"/>
</dbReference>
<protein>
    <submittedName>
        <fullName evidence="1">PKD domain-containing protein</fullName>
    </submittedName>
</protein>
<gene>
    <name evidence="1" type="ORF">OB919_04720</name>
</gene>
<dbReference type="InterPro" id="IPR008972">
    <property type="entry name" value="Cupredoxin"/>
</dbReference>
<dbReference type="PROSITE" id="PS51257">
    <property type="entry name" value="PROKAR_LIPOPROTEIN"/>
    <property type="match status" value="1"/>
</dbReference>
<proteinExistence type="predicted"/>
<dbReference type="RefSeq" id="WP_342806909.1">
    <property type="nucleotide sequence ID" value="NZ_JAOPJZ010000002.1"/>
</dbReference>
<organism evidence="1 2">
    <name type="scientific">Natronosalvus hydrolyticus</name>
    <dbReference type="NCBI Taxonomy" id="2979988"/>
    <lineage>
        <taxon>Archaea</taxon>
        <taxon>Methanobacteriati</taxon>
        <taxon>Methanobacteriota</taxon>
        <taxon>Stenosarchaea group</taxon>
        <taxon>Halobacteria</taxon>
        <taxon>Halobacteriales</taxon>
        <taxon>Natrialbaceae</taxon>
        <taxon>Natronosalvus</taxon>
    </lineage>
</organism>
<evidence type="ECO:0000313" key="1">
    <source>
        <dbReference type="EMBL" id="MCU4751292.1"/>
    </source>
</evidence>
<dbReference type="Gene3D" id="2.60.40.420">
    <property type="entry name" value="Cupredoxins - blue copper proteins"/>
    <property type="match status" value="1"/>
</dbReference>
<name>A0AAP2Z5V4_9EURY</name>